<dbReference type="STRING" id="229921.ADN01_17625"/>
<proteinExistence type="predicted"/>
<dbReference type="SUPFAM" id="SSF53383">
    <property type="entry name" value="PLP-dependent transferases"/>
    <property type="match status" value="1"/>
</dbReference>
<dbReference type="Pfam" id="PF00266">
    <property type="entry name" value="Aminotran_5"/>
    <property type="match status" value="1"/>
</dbReference>
<dbReference type="InterPro" id="IPR000192">
    <property type="entry name" value="Aminotrans_V_dom"/>
</dbReference>
<dbReference type="InterPro" id="IPR015421">
    <property type="entry name" value="PyrdxlP-dep_Trfase_major"/>
</dbReference>
<organism evidence="2 3">
    <name type="scientific">Levilinea saccharolytica</name>
    <dbReference type="NCBI Taxonomy" id="229921"/>
    <lineage>
        <taxon>Bacteria</taxon>
        <taxon>Bacillati</taxon>
        <taxon>Chloroflexota</taxon>
        <taxon>Anaerolineae</taxon>
        <taxon>Anaerolineales</taxon>
        <taxon>Anaerolineaceae</taxon>
        <taxon>Levilinea</taxon>
    </lineage>
</organism>
<name>A0A0P6X3B6_9CHLR</name>
<dbReference type="PANTHER" id="PTHR43586:SF15">
    <property type="entry name" value="BLR3095 PROTEIN"/>
    <property type="match status" value="1"/>
</dbReference>
<dbReference type="AlphaFoldDB" id="A0A0P6X3B6"/>
<protein>
    <recommendedName>
        <fullName evidence="1">Aminotransferase class V domain-containing protein</fullName>
    </recommendedName>
</protein>
<evidence type="ECO:0000313" key="2">
    <source>
        <dbReference type="EMBL" id="KPL75653.1"/>
    </source>
</evidence>
<sequence length="367" mass="40492">MQMAEARALFPVTEQAVYLNNAAESPLNLRVRQRLEEYLTTASAAPQDKPSPRSAVRKALAGLFGGAPRDYALVTSTGVGVGTAAAGYDWRPGDNMVVPADEHWNNTFPWLALRERGVDVRLAPVDEDQRVDPQKVAALVDDRTRILAMAAVRFNTGFRADLKLYSQMAHAHGALFLVDGIQGAGVFPIRVEEMGIDLLCAAGFKWLLGMPGTGFLYANARALERIRPVIPGMFAAEDDTRALRYFPDARRYETGTIAYSLFHAWTAGLELLQAVGVEAIHARVLELTDRLIAGLRARRITIASPVERVEERSAILSITLGSQEANQSLYERLLAQKILVAMRDGRIRVSPNFFNNETDVDRFLDAL</sequence>
<reference evidence="2 3" key="1">
    <citation type="submission" date="2015-07" db="EMBL/GenBank/DDBJ databases">
        <title>Genome sequence of Levilinea saccharolytica DSM 16555.</title>
        <authorList>
            <person name="Hemp J."/>
            <person name="Ward L.M."/>
            <person name="Pace L.A."/>
            <person name="Fischer W.W."/>
        </authorList>
    </citation>
    <scope>NUCLEOTIDE SEQUENCE [LARGE SCALE GENOMIC DNA]</scope>
    <source>
        <strain evidence="2 3">KIBI-1</strain>
    </source>
</reference>
<accession>A0A0P6X3B6</accession>
<dbReference type="OrthoDB" id="9804366at2"/>
<keyword evidence="3" id="KW-1185">Reference proteome</keyword>
<gene>
    <name evidence="2" type="ORF">ADN01_17625</name>
</gene>
<comment type="caution">
    <text evidence="2">The sequence shown here is derived from an EMBL/GenBank/DDBJ whole genome shotgun (WGS) entry which is preliminary data.</text>
</comment>
<dbReference type="EMBL" id="LGCM01000065">
    <property type="protein sequence ID" value="KPL75653.1"/>
    <property type="molecule type" value="Genomic_DNA"/>
</dbReference>
<feature type="domain" description="Aminotransferase class V" evidence="1">
    <location>
        <begin position="17"/>
        <end position="349"/>
    </location>
</feature>
<dbReference type="PANTHER" id="PTHR43586">
    <property type="entry name" value="CYSTEINE DESULFURASE"/>
    <property type="match status" value="1"/>
</dbReference>
<dbReference type="RefSeq" id="WP_062417092.1">
    <property type="nucleotide sequence ID" value="NZ_DF967974.1"/>
</dbReference>
<evidence type="ECO:0000313" key="3">
    <source>
        <dbReference type="Proteomes" id="UP000050501"/>
    </source>
</evidence>
<evidence type="ECO:0000259" key="1">
    <source>
        <dbReference type="Pfam" id="PF00266"/>
    </source>
</evidence>
<dbReference type="InterPro" id="IPR015422">
    <property type="entry name" value="PyrdxlP-dep_Trfase_small"/>
</dbReference>
<dbReference type="Gene3D" id="3.40.640.10">
    <property type="entry name" value="Type I PLP-dependent aspartate aminotransferase-like (Major domain)"/>
    <property type="match status" value="1"/>
</dbReference>
<dbReference type="InterPro" id="IPR015424">
    <property type="entry name" value="PyrdxlP-dep_Trfase"/>
</dbReference>
<dbReference type="Proteomes" id="UP000050501">
    <property type="component" value="Unassembled WGS sequence"/>
</dbReference>
<dbReference type="Gene3D" id="3.90.1150.10">
    <property type="entry name" value="Aspartate Aminotransferase, domain 1"/>
    <property type="match status" value="1"/>
</dbReference>